<protein>
    <submittedName>
        <fullName evidence="2">Uncharacterized protein</fullName>
    </submittedName>
</protein>
<evidence type="ECO:0000313" key="2">
    <source>
        <dbReference type="EMBL" id="KAJ3487554.1"/>
    </source>
</evidence>
<dbReference type="EMBL" id="JANAWD010000088">
    <property type="protein sequence ID" value="KAJ3487554.1"/>
    <property type="molecule type" value="Genomic_DNA"/>
</dbReference>
<sequence>MNRANSPRLPPEIQMYILPFGWELESLYNALPNILDVDEEVPDIKKPTEHVQFKVVASRTMQFFYSGSLVCRGWTTISQKFLFSWITLFDSAQFDKFFHNLRSTDPSRRLLGYIQRISVRYLAPFFKFGEALPRIALLSPPNLDHIDICPHLAYGTQHILFPFHSSLPMRLSRLGQVCTLHFRNLDFQHSTELRQLICSFTGVRSIDHNLGIYDFAPDRLGEYRLVSPVGRPMSISCISPTKSPATAFPFAVWLPSLDLGSDTWKHTVGVPSLSRGVAEFLATLRQVLDSQIFGIGERWSWESHVGGQTPNYEQWTLFAQYPYDGAKSKCFVSRRKSYSGDTGSRRIARTWRCLDFNHLVSIRLAAWQAVEDRNHGWNDFLLVVDTLISQGALCMNLETLGLHFSSKPESTLSSKEFIQLSDEERRRKCLPRTLSSTEPLRTNEHQYELDITLDGIPVDNLLHLLAKEDEEESKESKDDAIAIVNESDH</sequence>
<name>A0AAD5V6Z3_9APHY</name>
<evidence type="ECO:0000313" key="3">
    <source>
        <dbReference type="Proteomes" id="UP001212997"/>
    </source>
</evidence>
<comment type="caution">
    <text evidence="2">The sequence shown here is derived from an EMBL/GenBank/DDBJ whole genome shotgun (WGS) entry which is preliminary data.</text>
</comment>
<evidence type="ECO:0000256" key="1">
    <source>
        <dbReference type="SAM" id="MobiDB-lite"/>
    </source>
</evidence>
<dbReference type="Proteomes" id="UP001212997">
    <property type="component" value="Unassembled WGS sequence"/>
</dbReference>
<feature type="compositionally biased region" description="Basic and acidic residues" evidence="1">
    <location>
        <begin position="474"/>
        <end position="489"/>
    </location>
</feature>
<reference evidence="2" key="1">
    <citation type="submission" date="2022-07" db="EMBL/GenBank/DDBJ databases">
        <title>Genome Sequence of Physisporinus lineatus.</title>
        <authorList>
            <person name="Buettner E."/>
        </authorList>
    </citation>
    <scope>NUCLEOTIDE SEQUENCE</scope>
    <source>
        <strain evidence="2">VT162</strain>
    </source>
</reference>
<gene>
    <name evidence="2" type="ORF">NLI96_g3463</name>
</gene>
<proteinExistence type="predicted"/>
<organism evidence="2 3">
    <name type="scientific">Meripilus lineatus</name>
    <dbReference type="NCBI Taxonomy" id="2056292"/>
    <lineage>
        <taxon>Eukaryota</taxon>
        <taxon>Fungi</taxon>
        <taxon>Dikarya</taxon>
        <taxon>Basidiomycota</taxon>
        <taxon>Agaricomycotina</taxon>
        <taxon>Agaricomycetes</taxon>
        <taxon>Polyporales</taxon>
        <taxon>Meripilaceae</taxon>
        <taxon>Meripilus</taxon>
    </lineage>
</organism>
<keyword evidence="3" id="KW-1185">Reference proteome</keyword>
<accession>A0AAD5V6Z3</accession>
<dbReference type="AlphaFoldDB" id="A0AAD5V6Z3"/>
<feature type="region of interest" description="Disordered" evidence="1">
    <location>
        <begin position="468"/>
        <end position="489"/>
    </location>
</feature>